<organism evidence="8 9">
    <name type="scientific">Nocardioides conyzicola</name>
    <dbReference type="NCBI Taxonomy" id="1651781"/>
    <lineage>
        <taxon>Bacteria</taxon>
        <taxon>Bacillati</taxon>
        <taxon>Actinomycetota</taxon>
        <taxon>Actinomycetes</taxon>
        <taxon>Propionibacteriales</taxon>
        <taxon>Nocardioidaceae</taxon>
        <taxon>Nocardioides</taxon>
    </lineage>
</organism>
<accession>A0ABP8XC83</accession>
<evidence type="ECO:0000256" key="4">
    <source>
        <dbReference type="ARBA" id="ARBA00022759"/>
    </source>
</evidence>
<dbReference type="InterPro" id="IPR020568">
    <property type="entry name" value="Ribosomal_Su5_D2-typ_SF"/>
</dbReference>
<evidence type="ECO:0000256" key="2">
    <source>
        <dbReference type="ARBA" id="ARBA00022694"/>
    </source>
</evidence>
<dbReference type="PROSITE" id="PS00648">
    <property type="entry name" value="RIBONUCLEASE_P"/>
    <property type="match status" value="1"/>
</dbReference>
<sequence>MRVGRRAGSRTVVVHLADEVAGAVGGSGPRIGFVVSKAVGNAVVRNRVKRRLRHLAREHVSSLPGSAVLVVRALPAAAAASYAELSIDLTRCLARVRSEARA</sequence>
<name>A0ABP8XC83_9ACTN</name>
<dbReference type="Proteomes" id="UP001499974">
    <property type="component" value="Unassembled WGS sequence"/>
</dbReference>
<evidence type="ECO:0000313" key="8">
    <source>
        <dbReference type="EMBL" id="GAA4705194.1"/>
    </source>
</evidence>
<keyword evidence="2" id="KW-0819">tRNA processing</keyword>
<dbReference type="InterPro" id="IPR020539">
    <property type="entry name" value="RNase_P_CS"/>
</dbReference>
<evidence type="ECO:0000256" key="3">
    <source>
        <dbReference type="ARBA" id="ARBA00022722"/>
    </source>
</evidence>
<dbReference type="EC" id="3.1.26.5" evidence="7"/>
<keyword evidence="6" id="KW-0694">RNA-binding</keyword>
<dbReference type="PANTHER" id="PTHR33992:SF1">
    <property type="entry name" value="RIBONUCLEASE P PROTEIN COMPONENT"/>
    <property type="match status" value="1"/>
</dbReference>
<protein>
    <recommendedName>
        <fullName evidence="7">Ribonuclease P protein component</fullName>
        <ecNumber evidence="7">3.1.26.5</ecNumber>
    </recommendedName>
</protein>
<dbReference type="InterPro" id="IPR000100">
    <property type="entry name" value="RNase_P"/>
</dbReference>
<reference evidence="9" key="1">
    <citation type="journal article" date="2019" name="Int. J. Syst. Evol. Microbiol.">
        <title>The Global Catalogue of Microorganisms (GCM) 10K type strain sequencing project: providing services to taxonomists for standard genome sequencing and annotation.</title>
        <authorList>
            <consortium name="The Broad Institute Genomics Platform"/>
            <consortium name="The Broad Institute Genome Sequencing Center for Infectious Disease"/>
            <person name="Wu L."/>
            <person name="Ma J."/>
        </authorList>
    </citation>
    <scope>NUCLEOTIDE SEQUENCE [LARGE SCALE GENOMIC DNA]</scope>
    <source>
        <strain evidence="9">JCM 18531</strain>
    </source>
</reference>
<keyword evidence="5" id="KW-0378">Hydrolase</keyword>
<proteinExistence type="predicted"/>
<comment type="caution">
    <text evidence="8">The sequence shown here is derived from an EMBL/GenBank/DDBJ whole genome shotgun (WGS) entry which is preliminary data.</text>
</comment>
<evidence type="ECO:0000256" key="1">
    <source>
        <dbReference type="ARBA" id="ARBA00002663"/>
    </source>
</evidence>
<dbReference type="SUPFAM" id="SSF54211">
    <property type="entry name" value="Ribosomal protein S5 domain 2-like"/>
    <property type="match status" value="1"/>
</dbReference>
<keyword evidence="4" id="KW-0255">Endonuclease</keyword>
<dbReference type="Gene3D" id="3.30.230.10">
    <property type="match status" value="1"/>
</dbReference>
<gene>
    <name evidence="8" type="primary">rnpA</name>
    <name evidence="8" type="ORF">GCM10023349_23690</name>
</gene>
<evidence type="ECO:0000256" key="7">
    <source>
        <dbReference type="NCBIfam" id="TIGR00188"/>
    </source>
</evidence>
<evidence type="ECO:0000256" key="5">
    <source>
        <dbReference type="ARBA" id="ARBA00022801"/>
    </source>
</evidence>
<keyword evidence="9" id="KW-1185">Reference proteome</keyword>
<dbReference type="EMBL" id="BAABKM010000002">
    <property type="protein sequence ID" value="GAA4705194.1"/>
    <property type="molecule type" value="Genomic_DNA"/>
</dbReference>
<dbReference type="InterPro" id="IPR014721">
    <property type="entry name" value="Ribsml_uS5_D2-typ_fold_subgr"/>
</dbReference>
<evidence type="ECO:0000256" key="6">
    <source>
        <dbReference type="ARBA" id="ARBA00022884"/>
    </source>
</evidence>
<keyword evidence="3" id="KW-0540">Nuclease</keyword>
<dbReference type="NCBIfam" id="TIGR00188">
    <property type="entry name" value="rnpA"/>
    <property type="match status" value="1"/>
</dbReference>
<dbReference type="Pfam" id="PF00825">
    <property type="entry name" value="Ribonuclease_P"/>
    <property type="match status" value="1"/>
</dbReference>
<dbReference type="PANTHER" id="PTHR33992">
    <property type="entry name" value="RIBONUCLEASE P PROTEIN COMPONENT"/>
    <property type="match status" value="1"/>
</dbReference>
<comment type="function">
    <text evidence="1">RNaseP catalyzes the removal of the 5'-leader sequence from pre-tRNA to produce the mature 5'-terminus. It can also cleave other RNA substrates such as 4.5S RNA. The protein component plays an auxiliary but essential role in vivo by binding to the 5'-leader sequence and broadening the substrate specificity of the ribozyme.</text>
</comment>
<evidence type="ECO:0000313" key="9">
    <source>
        <dbReference type="Proteomes" id="UP001499974"/>
    </source>
</evidence>